<feature type="region of interest" description="Disordered" evidence="8">
    <location>
        <begin position="319"/>
        <end position="348"/>
    </location>
</feature>
<dbReference type="SUPFAM" id="SSF69705">
    <property type="entry name" value="Transcription factor NusA, N-terminal domain"/>
    <property type="match status" value="1"/>
</dbReference>
<keyword evidence="1 7" id="KW-0806">Transcription termination</keyword>
<dbReference type="Gene3D" id="2.40.50.140">
    <property type="entry name" value="Nucleic acid-binding proteins"/>
    <property type="match status" value="1"/>
</dbReference>
<dbReference type="GO" id="GO:0003723">
    <property type="term" value="F:RNA binding"/>
    <property type="evidence" value="ECO:0007669"/>
    <property type="project" value="UniProtKB-UniRule"/>
</dbReference>
<dbReference type="OrthoDB" id="9807233at2"/>
<reference evidence="10 11" key="1">
    <citation type="submission" date="2017-12" db="EMBL/GenBank/DDBJ databases">
        <title>Phylogenetic diversity of female urinary microbiome.</title>
        <authorList>
            <person name="Thomas-White K."/>
            <person name="Wolfe A.J."/>
        </authorList>
    </citation>
    <scope>NUCLEOTIDE SEQUENCE [LARGE SCALE GENOMIC DNA]</scope>
    <source>
        <strain evidence="10 11">UMB0250</strain>
    </source>
</reference>
<keyword evidence="4 7" id="KW-0694">RNA-binding</keyword>
<dbReference type="InterPro" id="IPR025249">
    <property type="entry name" value="TF_NusA_KH_1st"/>
</dbReference>
<accession>A0A2I1I6S0</accession>
<evidence type="ECO:0000256" key="7">
    <source>
        <dbReference type="HAMAP-Rule" id="MF_00945"/>
    </source>
</evidence>
<dbReference type="InterPro" id="IPR030842">
    <property type="entry name" value="TF_NusA_bacterial"/>
</dbReference>
<dbReference type="CDD" id="cd22529">
    <property type="entry name" value="KH-II_NusA_rpt2"/>
    <property type="match status" value="1"/>
</dbReference>
<dbReference type="NCBIfam" id="TIGR01953">
    <property type="entry name" value="NusA"/>
    <property type="match status" value="1"/>
</dbReference>
<dbReference type="CDD" id="cd02134">
    <property type="entry name" value="KH-II_NusA_rpt1"/>
    <property type="match status" value="1"/>
</dbReference>
<comment type="caution">
    <text evidence="10">The sequence shown here is derived from an EMBL/GenBank/DDBJ whole genome shotgun (WGS) entry which is preliminary data.</text>
</comment>
<dbReference type="InterPro" id="IPR010213">
    <property type="entry name" value="TF_NusA"/>
</dbReference>
<dbReference type="CDD" id="cd04455">
    <property type="entry name" value="S1_NusA"/>
    <property type="match status" value="1"/>
</dbReference>
<dbReference type="RefSeq" id="WP_101627336.1">
    <property type="nucleotide sequence ID" value="NZ_PKKJ01000001.1"/>
</dbReference>
<keyword evidence="3 7" id="KW-0889">Transcription antitermination</keyword>
<evidence type="ECO:0000259" key="9">
    <source>
        <dbReference type="PROSITE" id="PS50126"/>
    </source>
</evidence>
<dbReference type="Proteomes" id="UP000234545">
    <property type="component" value="Unassembled WGS sequence"/>
</dbReference>
<evidence type="ECO:0000256" key="6">
    <source>
        <dbReference type="ARBA" id="ARBA00023163"/>
    </source>
</evidence>
<dbReference type="InterPro" id="IPR003029">
    <property type="entry name" value="S1_domain"/>
</dbReference>
<evidence type="ECO:0000256" key="2">
    <source>
        <dbReference type="ARBA" id="ARBA00022490"/>
    </source>
</evidence>
<gene>
    <name evidence="7" type="primary">nusA</name>
    <name evidence="10" type="ORF">CYJ25_00860</name>
</gene>
<organism evidence="10 11">
    <name type="scientific">Schaalia turicensis</name>
    <dbReference type="NCBI Taxonomy" id="131111"/>
    <lineage>
        <taxon>Bacteria</taxon>
        <taxon>Bacillati</taxon>
        <taxon>Actinomycetota</taxon>
        <taxon>Actinomycetes</taxon>
        <taxon>Actinomycetales</taxon>
        <taxon>Actinomycetaceae</taxon>
        <taxon>Schaalia</taxon>
    </lineage>
</organism>
<evidence type="ECO:0000256" key="1">
    <source>
        <dbReference type="ARBA" id="ARBA00022472"/>
    </source>
</evidence>
<dbReference type="PANTHER" id="PTHR22648">
    <property type="entry name" value="TRANSCRIPTION TERMINATION FACTOR NUSA"/>
    <property type="match status" value="1"/>
</dbReference>
<dbReference type="GO" id="GO:0003700">
    <property type="term" value="F:DNA-binding transcription factor activity"/>
    <property type="evidence" value="ECO:0007669"/>
    <property type="project" value="InterPro"/>
</dbReference>
<keyword evidence="5 7" id="KW-0805">Transcription regulation</keyword>
<dbReference type="SUPFAM" id="SSF54814">
    <property type="entry name" value="Prokaryotic type KH domain (KH-domain type II)"/>
    <property type="match status" value="2"/>
</dbReference>
<dbReference type="Pfam" id="PF08529">
    <property type="entry name" value="NusA_N"/>
    <property type="match status" value="1"/>
</dbReference>
<dbReference type="InterPro" id="IPR012340">
    <property type="entry name" value="NA-bd_OB-fold"/>
</dbReference>
<evidence type="ECO:0000313" key="10">
    <source>
        <dbReference type="EMBL" id="PKY66828.1"/>
    </source>
</evidence>
<dbReference type="AlphaFoldDB" id="A0A2I1I6S0"/>
<evidence type="ECO:0000256" key="8">
    <source>
        <dbReference type="SAM" id="MobiDB-lite"/>
    </source>
</evidence>
<comment type="function">
    <text evidence="7">Participates in both transcription termination and antitermination.</text>
</comment>
<dbReference type="PROSITE" id="PS50126">
    <property type="entry name" value="S1"/>
    <property type="match status" value="1"/>
</dbReference>
<dbReference type="GO" id="GO:0031564">
    <property type="term" value="P:transcription antitermination"/>
    <property type="evidence" value="ECO:0007669"/>
    <property type="project" value="UniProtKB-UniRule"/>
</dbReference>
<evidence type="ECO:0000256" key="4">
    <source>
        <dbReference type="ARBA" id="ARBA00022884"/>
    </source>
</evidence>
<dbReference type="Gene3D" id="3.30.300.20">
    <property type="match status" value="2"/>
</dbReference>
<proteinExistence type="inferred from homology"/>
<evidence type="ECO:0000256" key="5">
    <source>
        <dbReference type="ARBA" id="ARBA00023015"/>
    </source>
</evidence>
<dbReference type="InterPro" id="IPR009019">
    <property type="entry name" value="KH_sf_prok-type"/>
</dbReference>
<comment type="similarity">
    <text evidence="7">Belongs to the NusA family.</text>
</comment>
<dbReference type="Gene3D" id="3.30.1480.10">
    <property type="entry name" value="NusA, N-terminal domain"/>
    <property type="match status" value="1"/>
</dbReference>
<feature type="domain" description="S1 motif" evidence="9">
    <location>
        <begin position="112"/>
        <end position="178"/>
    </location>
</feature>
<comment type="subcellular location">
    <subcellularLocation>
        <location evidence="7">Cytoplasm</location>
    </subcellularLocation>
</comment>
<dbReference type="GO" id="GO:0006353">
    <property type="term" value="P:DNA-templated transcription termination"/>
    <property type="evidence" value="ECO:0007669"/>
    <property type="project" value="UniProtKB-UniRule"/>
</dbReference>
<name>A0A2I1I6S0_9ACTO</name>
<sequence>MEIDMTALRMVEQEKGVSLDRLVDAIEEALLKAYHNLPGAISQARIEIDKKTGSVAVIATEEDEEGNPIGEFDDTPKNFGRIAQATARSIIIARLRDADDQKVLGDFASQKGQVVTGVVDQSRDGRITIVKVGDDFEAVLPDSEKTPGETYRHGDRIRAFVVNVERTEKGARITLSRTHPGLVSGLFAREVPEIQQGLVKIKSIAREAGHRTKIAVAPTRDGINAKGACIGPMGARVRAVMNELGGEKIDIVDWSADPARYVANALSPARVARVVVHSIDNRTATAIVPDFQLSLAIGKEGQNARLAARLTEFHIDIHSDTENGEEADVSRTSMPDDVTSRSYVGDEE</sequence>
<dbReference type="FunFam" id="3.30.300.20:FF:000002">
    <property type="entry name" value="Transcription termination/antitermination protein NusA"/>
    <property type="match status" value="1"/>
</dbReference>
<dbReference type="InterPro" id="IPR058582">
    <property type="entry name" value="KH_NusA_2nd"/>
</dbReference>
<dbReference type="InterPro" id="IPR036555">
    <property type="entry name" value="NusA_N_sf"/>
</dbReference>
<dbReference type="InterPro" id="IPR013735">
    <property type="entry name" value="TF_NusA_N"/>
</dbReference>
<dbReference type="SMART" id="SM00316">
    <property type="entry name" value="S1"/>
    <property type="match status" value="1"/>
</dbReference>
<dbReference type="SUPFAM" id="SSF50249">
    <property type="entry name" value="Nucleic acid-binding proteins"/>
    <property type="match status" value="1"/>
</dbReference>
<dbReference type="EMBL" id="PKKJ01000001">
    <property type="protein sequence ID" value="PKY66828.1"/>
    <property type="molecule type" value="Genomic_DNA"/>
</dbReference>
<dbReference type="GO" id="GO:0005829">
    <property type="term" value="C:cytosol"/>
    <property type="evidence" value="ECO:0007669"/>
    <property type="project" value="TreeGrafter"/>
</dbReference>
<dbReference type="HAMAP" id="MF_00945_B">
    <property type="entry name" value="NusA_B"/>
    <property type="match status" value="1"/>
</dbReference>
<comment type="subunit">
    <text evidence="7">Monomer. Binds directly to the core enzyme of the DNA-dependent RNA polymerase and to nascent RNA.</text>
</comment>
<keyword evidence="2 7" id="KW-0963">Cytoplasm</keyword>
<dbReference type="InterPro" id="IPR015946">
    <property type="entry name" value="KH_dom-like_a/b"/>
</dbReference>
<evidence type="ECO:0000313" key="11">
    <source>
        <dbReference type="Proteomes" id="UP000234545"/>
    </source>
</evidence>
<dbReference type="PANTHER" id="PTHR22648:SF0">
    <property type="entry name" value="TRANSCRIPTION TERMINATION_ANTITERMINATION PROTEIN NUSA"/>
    <property type="match status" value="1"/>
</dbReference>
<evidence type="ECO:0000256" key="3">
    <source>
        <dbReference type="ARBA" id="ARBA00022814"/>
    </source>
</evidence>
<protein>
    <recommendedName>
        <fullName evidence="7">Transcription termination/antitermination protein NusA</fullName>
    </recommendedName>
</protein>
<keyword evidence="6 7" id="KW-0804">Transcription</keyword>
<dbReference type="Pfam" id="PF13184">
    <property type="entry name" value="KH_NusA_1st"/>
    <property type="match status" value="1"/>
</dbReference>
<dbReference type="FunFam" id="3.30.300.20:FF:000005">
    <property type="entry name" value="Transcription termination/antitermination protein NusA"/>
    <property type="match status" value="1"/>
</dbReference>
<dbReference type="Pfam" id="PF26594">
    <property type="entry name" value="KH_NusA_2nd"/>
    <property type="match status" value="1"/>
</dbReference>